<feature type="transmembrane region" description="Helical" evidence="1">
    <location>
        <begin position="201"/>
        <end position="220"/>
    </location>
</feature>
<reference evidence="3" key="1">
    <citation type="journal article" date="2019" name="Int. J. Syst. Evol. Microbiol.">
        <title>The Global Catalogue of Microorganisms (GCM) 10K type strain sequencing project: providing services to taxonomists for standard genome sequencing and annotation.</title>
        <authorList>
            <consortium name="The Broad Institute Genomics Platform"/>
            <consortium name="The Broad Institute Genome Sequencing Center for Infectious Disease"/>
            <person name="Wu L."/>
            <person name="Ma J."/>
        </authorList>
    </citation>
    <scope>NUCLEOTIDE SEQUENCE [LARGE SCALE GENOMIC DNA]</scope>
    <source>
        <strain evidence="3">JCM 18542</strain>
    </source>
</reference>
<feature type="transmembrane region" description="Helical" evidence="1">
    <location>
        <begin position="273"/>
        <end position="294"/>
    </location>
</feature>
<evidence type="ECO:0008006" key="4">
    <source>
        <dbReference type="Google" id="ProtNLM"/>
    </source>
</evidence>
<gene>
    <name evidence="2" type="ORF">GCM10023353_07900</name>
</gene>
<feature type="transmembrane region" description="Helical" evidence="1">
    <location>
        <begin position="374"/>
        <end position="396"/>
    </location>
</feature>
<sequence length="498" mass="48483">MRTGTTAGAALASALLGGFVLAGAEFPHAPRRVNFAFVDSGVPGADGGIVRVPWEWLQHLAPGIGVLVAVGVCALLELGERRSAGGGSGGEPARSVPRRVASWSVALAGVVLLAVLLAADRGVVTPGARAATAVGLAVGAGVLLGAAGQASSGRRWALPMLVGGAAVACVLARPAAVTWAMDTFSGGSSAFLSNGAAPESGSWWLPLAVAGALIIAAALAEALRPTRRAGATAPRSTKISGVDRAAGARSGAMVLLVAGGFGLYRLARSADGWGAMAPALALTVVLFALCGLLLGGDGGILPAALATTVVAAPLAAEAAGTMILGMPVVVAFVVLGGAAAVAGVRWPSAGLGFAVLAVPGVLGVVTFGDLQTLVVFRLLVAAVGGAYLLSSCVVQLPAGPGSAESPVPWAGGCAGTRCRARHAVPAAALLFVTSAPAALSETVSAQLRGLPGGALAGAGADGASPGVGVAMVLMVVACAIAYALIAIRAARRMLWGTS</sequence>
<protein>
    <recommendedName>
        <fullName evidence="4">Polyketide antibiotic transporter</fullName>
    </recommendedName>
</protein>
<feature type="transmembrane region" description="Helical" evidence="1">
    <location>
        <begin position="130"/>
        <end position="148"/>
    </location>
</feature>
<evidence type="ECO:0000256" key="1">
    <source>
        <dbReference type="SAM" id="Phobius"/>
    </source>
</evidence>
<feature type="transmembrane region" description="Helical" evidence="1">
    <location>
        <begin position="160"/>
        <end position="181"/>
    </location>
</feature>
<keyword evidence="1" id="KW-1133">Transmembrane helix</keyword>
<keyword evidence="1" id="KW-0472">Membrane</keyword>
<evidence type="ECO:0000313" key="2">
    <source>
        <dbReference type="EMBL" id="GAA4807008.1"/>
    </source>
</evidence>
<proteinExistence type="predicted"/>
<evidence type="ECO:0000313" key="3">
    <source>
        <dbReference type="Proteomes" id="UP001500839"/>
    </source>
</evidence>
<feature type="transmembrane region" description="Helical" evidence="1">
    <location>
        <begin position="60"/>
        <end position="79"/>
    </location>
</feature>
<feature type="transmembrane region" description="Helical" evidence="1">
    <location>
        <begin position="100"/>
        <end position="118"/>
    </location>
</feature>
<dbReference type="EMBL" id="BAABKQ010000001">
    <property type="protein sequence ID" value="GAA4807008.1"/>
    <property type="molecule type" value="Genomic_DNA"/>
</dbReference>
<feature type="transmembrane region" description="Helical" evidence="1">
    <location>
        <begin position="467"/>
        <end position="487"/>
    </location>
</feature>
<comment type="caution">
    <text evidence="2">The sequence shown here is derived from an EMBL/GenBank/DDBJ whole genome shotgun (WGS) entry which is preliminary data.</text>
</comment>
<feature type="transmembrane region" description="Helical" evidence="1">
    <location>
        <begin position="323"/>
        <end position="343"/>
    </location>
</feature>
<keyword evidence="1" id="KW-0812">Transmembrane</keyword>
<name>A0ABP9C9H0_9ACTN</name>
<organism evidence="2 3">
    <name type="scientific">Tomitella cavernea</name>
    <dbReference type="NCBI Taxonomy" id="1387982"/>
    <lineage>
        <taxon>Bacteria</taxon>
        <taxon>Bacillati</taxon>
        <taxon>Actinomycetota</taxon>
        <taxon>Actinomycetes</taxon>
        <taxon>Mycobacteriales</taxon>
        <taxon>Tomitella</taxon>
    </lineage>
</organism>
<feature type="transmembrane region" description="Helical" evidence="1">
    <location>
        <begin position="349"/>
        <end position="367"/>
    </location>
</feature>
<accession>A0ABP9C9H0</accession>
<dbReference type="Proteomes" id="UP001500839">
    <property type="component" value="Unassembled WGS sequence"/>
</dbReference>
<keyword evidence="3" id="KW-1185">Reference proteome</keyword>